<organism evidence="1 2">
    <name type="scientific">Neophaeococcomyces mojaviensis</name>
    <dbReference type="NCBI Taxonomy" id="3383035"/>
    <lineage>
        <taxon>Eukaryota</taxon>
        <taxon>Fungi</taxon>
        <taxon>Dikarya</taxon>
        <taxon>Ascomycota</taxon>
        <taxon>Pezizomycotina</taxon>
        <taxon>Eurotiomycetes</taxon>
        <taxon>Chaetothyriomycetidae</taxon>
        <taxon>Chaetothyriales</taxon>
        <taxon>Chaetothyriales incertae sedis</taxon>
        <taxon>Neophaeococcomyces</taxon>
    </lineage>
</organism>
<keyword evidence="2" id="KW-1185">Reference proteome</keyword>
<proteinExistence type="predicted"/>
<sequence length="555" mass="64423">MRLIDTQRLVRLGPPYLFEFAEADVPKYVILSHRWSAEEVTFQELVSYNPFHESTISKKFGFQKIFTTASVAIEYGYDWIWCDTCCIDKTSSAELTEAINSMYRWYKNSDLCFAYLADVQALEHHSFTRSVWFTRCWTLQELIAPMKVFFFDQEWNNFGHKHELAGPIAERTGIDELALLGKARLDSFTIAQKMSWASSRVAQRTEDVAYSLLGIFDVNMPMLYGEGRRAFLRLQEEIMQRSTDQSILLWNSDKHGKALFGSSPADFRDCGRLHSRTQHKKAFILNNLGLDIEVTLRPWRLNTYVAFLACESGGPSNVGNINLEIDRESGYLCRTHSAQRKPSEKAGPYILKDRRITILRQGSSKSPNLAALLYGFRLANAGLPLHPENQWDPAHVWDLGVWRFDRKDKQWLFAIPEGVSTSIAMLTLEVGDDKFLIQITYDFDFNPAVHISRMTFDFVERFRRKRKWATDEEEIFTWADKGVEADWTSYLRYQDTLVDDPDTMQRCWLAKSIERQEFTAIVPATITKPHTNFEISFSTYPDSMGREWQFAMRQN</sequence>
<name>A0ACC3AIE5_9EURO</name>
<evidence type="ECO:0000313" key="2">
    <source>
        <dbReference type="Proteomes" id="UP001172386"/>
    </source>
</evidence>
<protein>
    <submittedName>
        <fullName evidence="1">Uncharacterized protein</fullName>
    </submittedName>
</protein>
<accession>A0ACC3AIE5</accession>
<dbReference type="Proteomes" id="UP001172386">
    <property type="component" value="Unassembled WGS sequence"/>
</dbReference>
<gene>
    <name evidence="1" type="ORF">H2198_000992</name>
</gene>
<evidence type="ECO:0000313" key="1">
    <source>
        <dbReference type="EMBL" id="KAJ9663231.1"/>
    </source>
</evidence>
<comment type="caution">
    <text evidence="1">The sequence shown here is derived from an EMBL/GenBank/DDBJ whole genome shotgun (WGS) entry which is preliminary data.</text>
</comment>
<reference evidence="1" key="1">
    <citation type="submission" date="2022-10" db="EMBL/GenBank/DDBJ databases">
        <title>Culturing micro-colonial fungi from biological soil crusts in the Mojave desert and describing Neophaeococcomyces mojavensis, and introducing the new genera and species Taxawa tesnikishii.</title>
        <authorList>
            <person name="Kurbessoian T."/>
            <person name="Stajich J.E."/>
        </authorList>
    </citation>
    <scope>NUCLEOTIDE SEQUENCE</scope>
    <source>
        <strain evidence="1">JES_112</strain>
    </source>
</reference>
<dbReference type="EMBL" id="JAPDRQ010000010">
    <property type="protein sequence ID" value="KAJ9663231.1"/>
    <property type="molecule type" value="Genomic_DNA"/>
</dbReference>